<organism evidence="1 2">
    <name type="scientific">Anoxybacterium hadale</name>
    <dbReference type="NCBI Taxonomy" id="3408580"/>
    <lineage>
        <taxon>Bacteria</taxon>
        <taxon>Bacillati</taxon>
        <taxon>Bacillota</taxon>
        <taxon>Clostridia</taxon>
        <taxon>Peptostreptococcales</taxon>
        <taxon>Anaerovoracaceae</taxon>
        <taxon>Anoxybacterium</taxon>
    </lineage>
</organism>
<dbReference type="Proteomes" id="UP000594014">
    <property type="component" value="Chromosome"/>
</dbReference>
<proteinExistence type="predicted"/>
<evidence type="ECO:0000313" key="1">
    <source>
        <dbReference type="EMBL" id="QOX64139.1"/>
    </source>
</evidence>
<sequence>MVSMKDISIKCGVSVATVSKALNGQSDIGKQTALHIRKVAKEMGYFPNAAARALKTNRTNNLGVLFVDNMQSGLMHEYFSSLLNSIKAEAERNGYDVTFISSNIGQSKMSYLEHCRYRACDGVVIACADFNDPSVVELVQSEIPVVTIDHVFNDKTSILSNNVKGIKDLVEFLAEQGHRKIAFIHGEDTSVTQKRIASFYRTCQELGIAVPDHYVKSALYHDPASSAEATKELLALTDRPTCIMYPDDFSFMGGRNVLDERGLKIPDDISVTGYDGIFLSQILQPALTTVRQDTISMGREAAARLIESIENPKAAVAEQVMIDGQLLTGTSVKRIT</sequence>
<reference evidence="1" key="1">
    <citation type="submission" date="2019-08" db="EMBL/GenBank/DDBJ databases">
        <title>Genome sequence of Clostridiales bacterium MT110.</title>
        <authorList>
            <person name="Cao J."/>
        </authorList>
    </citation>
    <scope>NUCLEOTIDE SEQUENCE</scope>
    <source>
        <strain evidence="1">MT110</strain>
    </source>
</reference>
<evidence type="ECO:0000313" key="2">
    <source>
        <dbReference type="Proteomes" id="UP000594014"/>
    </source>
</evidence>
<protein>
    <submittedName>
        <fullName evidence="1">LacI family transcriptional regulator</fullName>
    </submittedName>
</protein>
<name>A0ACD1ACX4_9FIRM</name>
<dbReference type="EMBL" id="CP042469">
    <property type="protein sequence ID" value="QOX64139.1"/>
    <property type="molecule type" value="Genomic_DNA"/>
</dbReference>
<accession>A0ACD1ACX4</accession>
<gene>
    <name evidence="1" type="ORF">FRZ06_12720</name>
</gene>
<keyword evidence="2" id="KW-1185">Reference proteome</keyword>